<dbReference type="InterPro" id="IPR000639">
    <property type="entry name" value="Epox_hydrolase-like"/>
</dbReference>
<dbReference type="eggNOG" id="COG0596">
    <property type="taxonomic scope" value="Bacteria"/>
</dbReference>
<dbReference type="PANTHER" id="PTHR43798:SF29">
    <property type="entry name" value="AB HYDROLASE-1 DOMAIN-CONTAINING PROTEIN"/>
    <property type="match status" value="1"/>
</dbReference>
<sequence length="284" mass="31809">MNITEITTNFAATLASNRKELIIEGSTLSYLDIGQGPVLLMGHSYLWDSEIWAPQIEHLSQSYRCIVPELWGHGFSGSLPASCRNLRDIANNMLELMDALNIEKFSVIGLSVGAMWGAELALKAPERVQSLVMLGSFIGYEPEITRDKYYAMLDVIKAEQSVSAKIIDTITPLFFATQPNPNLVELFKKKLNHFDSSNVDTLYQMGRMIFGRRDTMDDVHLLTLPCLIMTGVEDKARTVLEGYLMHDAIDASQYVHIPECGHISTLEQAEFVNQQLGQFLAAHH</sequence>
<dbReference type="PRINTS" id="PR00412">
    <property type="entry name" value="EPOXHYDRLASE"/>
</dbReference>
<dbReference type="Pfam" id="PF00561">
    <property type="entry name" value="Abhydrolase_1"/>
    <property type="match status" value="1"/>
</dbReference>
<dbReference type="STRING" id="398579.Spea_1989"/>
<protein>
    <submittedName>
        <fullName evidence="2">Alpha/beta hydrolase fold</fullName>
    </submittedName>
</protein>
<dbReference type="OrthoDB" id="9779853at2"/>
<dbReference type="GO" id="GO:0016787">
    <property type="term" value="F:hydrolase activity"/>
    <property type="evidence" value="ECO:0007669"/>
    <property type="project" value="UniProtKB-KW"/>
</dbReference>
<dbReference type="RefSeq" id="WP_012155225.1">
    <property type="nucleotide sequence ID" value="NC_009901.1"/>
</dbReference>
<feature type="domain" description="AB hydrolase-1" evidence="1">
    <location>
        <begin position="37"/>
        <end position="265"/>
    </location>
</feature>
<dbReference type="ESTHER" id="shepa-a8h422">
    <property type="family name" value="Epoxide_hydrolase"/>
</dbReference>
<dbReference type="InterPro" id="IPR050266">
    <property type="entry name" value="AB_hydrolase_sf"/>
</dbReference>
<dbReference type="PRINTS" id="PR00111">
    <property type="entry name" value="ABHYDROLASE"/>
</dbReference>
<keyword evidence="2" id="KW-0378">Hydrolase</keyword>
<dbReference type="AlphaFoldDB" id="A8H422"/>
<dbReference type="Proteomes" id="UP000002608">
    <property type="component" value="Chromosome"/>
</dbReference>
<evidence type="ECO:0000313" key="2">
    <source>
        <dbReference type="EMBL" id="ABV87309.1"/>
    </source>
</evidence>
<dbReference type="HOGENOM" id="CLU_020336_50_1_6"/>
<evidence type="ECO:0000313" key="3">
    <source>
        <dbReference type="Proteomes" id="UP000002608"/>
    </source>
</evidence>
<dbReference type="PANTHER" id="PTHR43798">
    <property type="entry name" value="MONOACYLGLYCEROL LIPASE"/>
    <property type="match status" value="1"/>
</dbReference>
<organism evidence="2 3">
    <name type="scientific">Shewanella pealeana (strain ATCC 700345 / ANG-SQ1)</name>
    <dbReference type="NCBI Taxonomy" id="398579"/>
    <lineage>
        <taxon>Bacteria</taxon>
        <taxon>Pseudomonadati</taxon>
        <taxon>Pseudomonadota</taxon>
        <taxon>Gammaproteobacteria</taxon>
        <taxon>Alteromonadales</taxon>
        <taxon>Shewanellaceae</taxon>
        <taxon>Shewanella</taxon>
    </lineage>
</organism>
<dbReference type="SUPFAM" id="SSF53474">
    <property type="entry name" value="alpha/beta-Hydrolases"/>
    <property type="match status" value="1"/>
</dbReference>
<dbReference type="InterPro" id="IPR000073">
    <property type="entry name" value="AB_hydrolase_1"/>
</dbReference>
<dbReference type="InterPro" id="IPR029058">
    <property type="entry name" value="AB_hydrolase_fold"/>
</dbReference>
<accession>A8H422</accession>
<name>A8H422_SHEPA</name>
<gene>
    <name evidence="2" type="ordered locus">Spea_1989</name>
</gene>
<dbReference type="KEGG" id="spl:Spea_1989"/>
<keyword evidence="3" id="KW-1185">Reference proteome</keyword>
<reference evidence="2 3" key="1">
    <citation type="submission" date="2007-10" db="EMBL/GenBank/DDBJ databases">
        <title>Complete sequence of Shewanella pealeana ATCC 700345.</title>
        <authorList>
            <consortium name="US DOE Joint Genome Institute"/>
            <person name="Copeland A."/>
            <person name="Lucas S."/>
            <person name="Lapidus A."/>
            <person name="Barry K."/>
            <person name="Glavina del Rio T."/>
            <person name="Dalin E."/>
            <person name="Tice H."/>
            <person name="Pitluck S."/>
            <person name="Chertkov O."/>
            <person name="Brettin T."/>
            <person name="Bruce D."/>
            <person name="Detter J.C."/>
            <person name="Han C."/>
            <person name="Schmutz J."/>
            <person name="Larimer F."/>
            <person name="Land M."/>
            <person name="Hauser L."/>
            <person name="Kyrpides N."/>
            <person name="Kim E."/>
            <person name="Zhao J.-S.Z."/>
            <person name="Manno D."/>
            <person name="Hawari J."/>
            <person name="Richardson P."/>
        </authorList>
    </citation>
    <scope>NUCLEOTIDE SEQUENCE [LARGE SCALE GENOMIC DNA]</scope>
    <source>
        <strain evidence="3">ATCC 700345 / ANG-SQ1</strain>
    </source>
</reference>
<evidence type="ECO:0000259" key="1">
    <source>
        <dbReference type="Pfam" id="PF00561"/>
    </source>
</evidence>
<dbReference type="Gene3D" id="3.40.50.1820">
    <property type="entry name" value="alpha/beta hydrolase"/>
    <property type="match status" value="1"/>
</dbReference>
<dbReference type="EMBL" id="CP000851">
    <property type="protein sequence ID" value="ABV87309.1"/>
    <property type="molecule type" value="Genomic_DNA"/>
</dbReference>
<proteinExistence type="predicted"/>